<dbReference type="STRING" id="905079.L1JL71"/>
<evidence type="ECO:0000313" key="1">
    <source>
        <dbReference type="EMBL" id="EKX48874.1"/>
    </source>
</evidence>
<dbReference type="AlphaFoldDB" id="L1JL71"/>
<dbReference type="OrthoDB" id="265717at2759"/>
<dbReference type="Gene3D" id="2.170.270.10">
    <property type="entry name" value="SET domain"/>
    <property type="match status" value="1"/>
</dbReference>
<dbReference type="Proteomes" id="UP000011087">
    <property type="component" value="Unassembled WGS sequence"/>
</dbReference>
<sequence>MLRIKFNAHPITNGSFKRIGLGIFPSACMLNHACNYNAVYSFVPGGAEVHANAIDFGLNTSSQLIRRQKLIREGYFFQCACEWCAGTSGPERYFNSLVCNPWPDCDGHKCEAAILPDANGDEGQAVVICDACKRRHPITEMNALNKSAEEMLESALETMHKDATHGQMKLSKFLESKEAQKLHPYHLLRFKNVLMII</sequence>
<dbReference type="RefSeq" id="XP_005835854.1">
    <property type="nucleotide sequence ID" value="XM_005835797.1"/>
</dbReference>
<accession>L1JL71</accession>
<dbReference type="GeneID" id="17305495"/>
<protein>
    <recommendedName>
        <fullName evidence="4">SET domain-containing protein</fullName>
    </recommendedName>
</protein>
<dbReference type="KEGG" id="gtt:GUITHDRAFT_105498"/>
<dbReference type="PANTHER" id="PTHR12197:SF251">
    <property type="entry name" value="EG:BACR7C10.4 PROTEIN"/>
    <property type="match status" value="1"/>
</dbReference>
<gene>
    <name evidence="1" type="ORF">GUITHDRAFT_105498</name>
</gene>
<reference evidence="1 3" key="1">
    <citation type="journal article" date="2012" name="Nature">
        <title>Algal genomes reveal evolutionary mosaicism and the fate of nucleomorphs.</title>
        <authorList>
            <consortium name="DOE Joint Genome Institute"/>
            <person name="Curtis B.A."/>
            <person name="Tanifuji G."/>
            <person name="Burki F."/>
            <person name="Gruber A."/>
            <person name="Irimia M."/>
            <person name="Maruyama S."/>
            <person name="Arias M.C."/>
            <person name="Ball S.G."/>
            <person name="Gile G.H."/>
            <person name="Hirakawa Y."/>
            <person name="Hopkins J.F."/>
            <person name="Kuo A."/>
            <person name="Rensing S.A."/>
            <person name="Schmutz J."/>
            <person name="Symeonidi A."/>
            <person name="Elias M."/>
            <person name="Eveleigh R.J."/>
            <person name="Herman E.K."/>
            <person name="Klute M.J."/>
            <person name="Nakayama T."/>
            <person name="Obornik M."/>
            <person name="Reyes-Prieto A."/>
            <person name="Armbrust E.V."/>
            <person name="Aves S.J."/>
            <person name="Beiko R.G."/>
            <person name="Coutinho P."/>
            <person name="Dacks J.B."/>
            <person name="Durnford D.G."/>
            <person name="Fast N.M."/>
            <person name="Green B.R."/>
            <person name="Grisdale C.J."/>
            <person name="Hempel F."/>
            <person name="Henrissat B."/>
            <person name="Hoppner M.P."/>
            <person name="Ishida K."/>
            <person name="Kim E."/>
            <person name="Koreny L."/>
            <person name="Kroth P.G."/>
            <person name="Liu Y."/>
            <person name="Malik S.B."/>
            <person name="Maier U.G."/>
            <person name="McRose D."/>
            <person name="Mock T."/>
            <person name="Neilson J.A."/>
            <person name="Onodera N.T."/>
            <person name="Poole A.M."/>
            <person name="Pritham E.J."/>
            <person name="Richards T.A."/>
            <person name="Rocap G."/>
            <person name="Roy S.W."/>
            <person name="Sarai C."/>
            <person name="Schaack S."/>
            <person name="Shirato S."/>
            <person name="Slamovits C.H."/>
            <person name="Spencer D.F."/>
            <person name="Suzuki S."/>
            <person name="Worden A.Z."/>
            <person name="Zauner S."/>
            <person name="Barry K."/>
            <person name="Bell C."/>
            <person name="Bharti A.K."/>
            <person name="Crow J.A."/>
            <person name="Grimwood J."/>
            <person name="Kramer R."/>
            <person name="Lindquist E."/>
            <person name="Lucas S."/>
            <person name="Salamov A."/>
            <person name="McFadden G.I."/>
            <person name="Lane C.E."/>
            <person name="Keeling P.J."/>
            <person name="Gray M.W."/>
            <person name="Grigoriev I.V."/>
            <person name="Archibald J.M."/>
        </authorList>
    </citation>
    <scope>NUCLEOTIDE SEQUENCE</scope>
    <source>
        <strain evidence="1 3">CCMP2712</strain>
    </source>
</reference>
<dbReference type="EMBL" id="JH992984">
    <property type="protein sequence ID" value="EKX48874.1"/>
    <property type="molecule type" value="Genomic_DNA"/>
</dbReference>
<evidence type="ECO:0000313" key="2">
    <source>
        <dbReference type="EnsemblProtists" id="EKX48874"/>
    </source>
</evidence>
<dbReference type="PANTHER" id="PTHR12197">
    <property type="entry name" value="HISTONE-LYSINE N-METHYLTRANSFERASE SMYD"/>
    <property type="match status" value="1"/>
</dbReference>
<dbReference type="InterPro" id="IPR050869">
    <property type="entry name" value="H3K4_H4K5_MeTrfase"/>
</dbReference>
<reference evidence="2" key="3">
    <citation type="submission" date="2015-06" db="UniProtKB">
        <authorList>
            <consortium name="EnsemblProtists"/>
        </authorList>
    </citation>
    <scope>IDENTIFICATION</scope>
</reference>
<dbReference type="SUPFAM" id="SSF82199">
    <property type="entry name" value="SET domain"/>
    <property type="match status" value="1"/>
</dbReference>
<dbReference type="eggNOG" id="KOG2084">
    <property type="taxonomic scope" value="Eukaryota"/>
</dbReference>
<keyword evidence="3" id="KW-1185">Reference proteome</keyword>
<dbReference type="GO" id="GO:0005634">
    <property type="term" value="C:nucleus"/>
    <property type="evidence" value="ECO:0007669"/>
    <property type="project" value="TreeGrafter"/>
</dbReference>
<dbReference type="InterPro" id="IPR011990">
    <property type="entry name" value="TPR-like_helical_dom_sf"/>
</dbReference>
<organism evidence="1">
    <name type="scientific">Guillardia theta (strain CCMP2712)</name>
    <name type="common">Cryptophyte</name>
    <dbReference type="NCBI Taxonomy" id="905079"/>
    <lineage>
        <taxon>Eukaryota</taxon>
        <taxon>Cryptophyceae</taxon>
        <taxon>Pyrenomonadales</taxon>
        <taxon>Geminigeraceae</taxon>
        <taxon>Guillardia</taxon>
    </lineage>
</organism>
<proteinExistence type="predicted"/>
<dbReference type="PaxDb" id="55529-EKX48874"/>
<dbReference type="EnsemblProtists" id="EKX48874">
    <property type="protein sequence ID" value="EKX48874"/>
    <property type="gene ID" value="GUITHDRAFT_105498"/>
</dbReference>
<dbReference type="InterPro" id="IPR046341">
    <property type="entry name" value="SET_dom_sf"/>
</dbReference>
<evidence type="ECO:0008006" key="4">
    <source>
        <dbReference type="Google" id="ProtNLM"/>
    </source>
</evidence>
<dbReference type="HOGENOM" id="CLU_1386498_0_0_1"/>
<reference evidence="3" key="2">
    <citation type="submission" date="2012-11" db="EMBL/GenBank/DDBJ databases">
        <authorList>
            <person name="Kuo A."/>
            <person name="Curtis B.A."/>
            <person name="Tanifuji G."/>
            <person name="Burki F."/>
            <person name="Gruber A."/>
            <person name="Irimia M."/>
            <person name="Maruyama S."/>
            <person name="Arias M.C."/>
            <person name="Ball S.G."/>
            <person name="Gile G.H."/>
            <person name="Hirakawa Y."/>
            <person name="Hopkins J.F."/>
            <person name="Rensing S.A."/>
            <person name="Schmutz J."/>
            <person name="Symeonidi A."/>
            <person name="Elias M."/>
            <person name="Eveleigh R.J."/>
            <person name="Herman E.K."/>
            <person name="Klute M.J."/>
            <person name="Nakayama T."/>
            <person name="Obornik M."/>
            <person name="Reyes-Prieto A."/>
            <person name="Armbrust E.V."/>
            <person name="Aves S.J."/>
            <person name="Beiko R.G."/>
            <person name="Coutinho P."/>
            <person name="Dacks J.B."/>
            <person name="Durnford D.G."/>
            <person name="Fast N.M."/>
            <person name="Green B.R."/>
            <person name="Grisdale C."/>
            <person name="Hempe F."/>
            <person name="Henrissat B."/>
            <person name="Hoppner M.P."/>
            <person name="Ishida K.-I."/>
            <person name="Kim E."/>
            <person name="Koreny L."/>
            <person name="Kroth P.G."/>
            <person name="Liu Y."/>
            <person name="Malik S.-B."/>
            <person name="Maier U.G."/>
            <person name="McRose D."/>
            <person name="Mock T."/>
            <person name="Neilson J.A."/>
            <person name="Onodera N.T."/>
            <person name="Poole A.M."/>
            <person name="Pritham E.J."/>
            <person name="Richards T.A."/>
            <person name="Rocap G."/>
            <person name="Roy S.W."/>
            <person name="Sarai C."/>
            <person name="Schaack S."/>
            <person name="Shirato S."/>
            <person name="Slamovits C.H."/>
            <person name="Spencer D.F."/>
            <person name="Suzuki S."/>
            <person name="Worden A.Z."/>
            <person name="Zauner S."/>
            <person name="Barry K."/>
            <person name="Bell C."/>
            <person name="Bharti A.K."/>
            <person name="Crow J.A."/>
            <person name="Grimwood J."/>
            <person name="Kramer R."/>
            <person name="Lindquist E."/>
            <person name="Lucas S."/>
            <person name="Salamov A."/>
            <person name="McFadden G.I."/>
            <person name="Lane C.E."/>
            <person name="Keeling P.J."/>
            <person name="Gray M.W."/>
            <person name="Grigoriev I.V."/>
            <person name="Archibald J.M."/>
        </authorList>
    </citation>
    <scope>NUCLEOTIDE SEQUENCE</scope>
    <source>
        <strain evidence="3">CCMP2712</strain>
    </source>
</reference>
<evidence type="ECO:0000313" key="3">
    <source>
        <dbReference type="Proteomes" id="UP000011087"/>
    </source>
</evidence>
<name>L1JL71_GUITC</name>
<dbReference type="Gene3D" id="1.25.40.10">
    <property type="entry name" value="Tetratricopeptide repeat domain"/>
    <property type="match status" value="1"/>
</dbReference>